<evidence type="ECO:0000313" key="2">
    <source>
        <dbReference type="Proteomes" id="UP000054399"/>
    </source>
</evidence>
<dbReference type="Proteomes" id="UP000054399">
    <property type="component" value="Unassembled WGS sequence"/>
</dbReference>
<accession>A0ABR3BJ59</accession>
<proteinExistence type="predicted"/>
<comment type="caution">
    <text evidence="1">The sequence shown here is derived from an EMBL/GenBank/DDBJ whole genome shotgun (WGS) entry which is preliminary data.</text>
</comment>
<reference evidence="2" key="1">
    <citation type="submission" date="2015-01" db="EMBL/GenBank/DDBJ databases">
        <title>The Genome Sequence of Cryptococcus gattii MMRL2647.</title>
        <authorList>
            <consortium name="The Broad Institute Genomics Platform"/>
            <person name="Cuomo C."/>
            <person name="Litvintseva A."/>
            <person name="Chen Y."/>
            <person name="Heitman J."/>
            <person name="Sun S."/>
            <person name="Springer D."/>
            <person name="Dromer F."/>
            <person name="Young S."/>
            <person name="Zeng Q."/>
            <person name="Gargeya S."/>
            <person name="Abouelleil A."/>
            <person name="Alvarado L."/>
            <person name="Chapman S.B."/>
            <person name="Gainer-Dewar J."/>
            <person name="Goldberg J."/>
            <person name="Griggs A."/>
            <person name="Gujja S."/>
            <person name="Hansen M."/>
            <person name="Howarth C."/>
            <person name="Imamovic A."/>
            <person name="Larimer J."/>
            <person name="Murphy C."/>
            <person name="Naylor J."/>
            <person name="Pearson M."/>
            <person name="Priest M."/>
            <person name="Roberts A."/>
            <person name="Saif S."/>
            <person name="Shea T."/>
            <person name="Sykes S."/>
            <person name="Wortman J."/>
            <person name="Nusbaum C."/>
            <person name="Birren B."/>
        </authorList>
    </citation>
    <scope>NUCLEOTIDE SEQUENCE [LARGE SCALE GENOMIC DNA]</scope>
    <source>
        <strain evidence="2">IND107</strain>
    </source>
</reference>
<dbReference type="RefSeq" id="XP_066611228.1">
    <property type="nucleotide sequence ID" value="XM_066760467.1"/>
</dbReference>
<gene>
    <name evidence="1" type="ORF">I308_106018</name>
</gene>
<sequence length="530" mass="58905">MPSYLLTLSHRSVGSPSPAQHDHGDKLFNNRATLNCRDYPLTRALFEAIYLKGYFAALHSRPAPLNNCSILFTTLLTFIYDNPIMSASILALGSGVVARPSAFRRLTNTTTSASRLSRGFAGTAFTSGISGIPSMFSASKSGLQLGELGKLANLAEMVSSLKAGQEELINAMKNLSTEIETQKEEIRARRVYVLETAKEEGEFGMVDNVGEVKVTALGDDQFHFRDRVFHEPIQMVEKIGGIMTVNKPAFVILGPSREQLQASLELAEDGILQTPAIVRMCETHFSSPLPELLDAGETFKAQIRLIAGEIANIAVDGQVFSAEYDDGTGLSFLTEYNGSMTDPRFDDYFVMKEGEAEQYTELYAQYREDTFHPADHEEEPTFFTHSLDDPSQPDWLQSHFDQNAHIYSVPAIKIDHDEILEIIDTPSYNVRFYFHSPVKGPCQVEGWQEWTMRMQVDEEGVTDTGSFGDDVMTFNCPVYWQADLPFKLDLSGIVLDIETDADGPYFTLANEETAAEDCGPQNVVWSAELP</sequence>
<dbReference type="GeneID" id="91992873"/>
<reference evidence="1 2" key="2">
    <citation type="submission" date="2024-01" db="EMBL/GenBank/DDBJ databases">
        <title>Comparative genomics of Cryptococcus and Kwoniella reveals pathogenesis evolution and contrasting modes of karyotype evolution via chromosome fusion or intercentromeric recombination.</title>
        <authorList>
            <person name="Coelho M.A."/>
            <person name="David-Palma M."/>
            <person name="Shea T."/>
            <person name="Bowers K."/>
            <person name="Mcginley-Smith S."/>
            <person name="Mohammad A.W."/>
            <person name="Gnirke A."/>
            <person name="Yurkov A.M."/>
            <person name="Nowrousian M."/>
            <person name="Sun S."/>
            <person name="Cuomo C.A."/>
            <person name="Heitman J."/>
        </authorList>
    </citation>
    <scope>NUCLEOTIDE SEQUENCE [LARGE SCALE GENOMIC DNA]</scope>
    <source>
        <strain evidence="1 2">IND107</strain>
    </source>
</reference>
<organism evidence="1 2">
    <name type="scientific">Cryptococcus tetragattii IND107</name>
    <dbReference type="NCBI Taxonomy" id="1296105"/>
    <lineage>
        <taxon>Eukaryota</taxon>
        <taxon>Fungi</taxon>
        <taxon>Dikarya</taxon>
        <taxon>Basidiomycota</taxon>
        <taxon>Agaricomycotina</taxon>
        <taxon>Tremellomycetes</taxon>
        <taxon>Tremellales</taxon>
        <taxon>Cryptococcaceae</taxon>
        <taxon>Cryptococcus</taxon>
        <taxon>Cryptococcus gattii species complex</taxon>
    </lineage>
</organism>
<dbReference type="EMBL" id="ATAM02000012">
    <property type="protein sequence ID" value="KAL0241846.1"/>
    <property type="molecule type" value="Genomic_DNA"/>
</dbReference>
<evidence type="ECO:0008006" key="3">
    <source>
        <dbReference type="Google" id="ProtNLM"/>
    </source>
</evidence>
<evidence type="ECO:0000313" key="1">
    <source>
        <dbReference type="EMBL" id="KAL0241846.1"/>
    </source>
</evidence>
<name>A0ABR3BJ59_9TREE</name>
<keyword evidence="2" id="KW-1185">Reference proteome</keyword>
<protein>
    <recommendedName>
        <fullName evidence="3">Coatomer subunit delta</fullName>
    </recommendedName>
</protein>